<evidence type="ECO:0000256" key="1">
    <source>
        <dbReference type="SAM" id="MobiDB-lite"/>
    </source>
</evidence>
<sequence>MAVAYFESWSELQVYADDLQAFPTQGLSELTALRRKFEDQKYVCDAGVAQAGKVQAAVAKCHLASGAASGCTLSVGPSVADGGDVTVSSGWSAGSAAGDIVLAGGSSLAASSSTGAVAGAVRLQGGSSAGDDAGGVVSVLGGSGFVQGGSVAVLSGSGSDASAMSGNVSAANGSVGVSSGASTGSVSGSVTLGTGNSSSTTSVSVRVGSSGTSSVSGSVALSSGTGAVSGSVTVFSALVVGPSKSGEVSSAGGGSVPVSSREDGVASLSSGGRRSAVGGTVDFVSGASTTSSVGGGSVSVRGGSLAASAGVGGAVALSGGASSTGAAAGGDISLVGGASGAGVGGGVDTSSGAGLLGSGGDVRVASSASASGAALSGCATIGSGASVDAASGWRLCFPGLRIQPAAAGGLSVKSGASVLVSSGAFRFRGPVLLAVFACVRVSAVRLAIEQAVISVAGSGSGGSLSLMQDDSMNVGSDVELRGQLVCGVECEYRRKKKEMLNTFKAQRKAAQDATGSNDEKIESKQQYVPLQLPSARKMIKLRL</sequence>
<evidence type="ECO:0000313" key="3">
    <source>
        <dbReference type="Proteomes" id="UP000005238"/>
    </source>
</evidence>
<feature type="region of interest" description="Disordered" evidence="1">
    <location>
        <begin position="190"/>
        <end position="214"/>
    </location>
</feature>
<dbReference type="Proteomes" id="UP000005238">
    <property type="component" value="Unassembled WGS sequence"/>
</dbReference>
<protein>
    <submittedName>
        <fullName evidence="2">Uncharacterized protein</fullName>
    </submittedName>
</protein>
<dbReference type="STRING" id="164328.H3GQZ2"/>
<dbReference type="AlphaFoldDB" id="H3GQZ2"/>
<keyword evidence="3" id="KW-1185">Reference proteome</keyword>
<organism evidence="2 3">
    <name type="scientific">Phytophthora ramorum</name>
    <name type="common">Sudden oak death agent</name>
    <dbReference type="NCBI Taxonomy" id="164328"/>
    <lineage>
        <taxon>Eukaryota</taxon>
        <taxon>Sar</taxon>
        <taxon>Stramenopiles</taxon>
        <taxon>Oomycota</taxon>
        <taxon>Peronosporomycetes</taxon>
        <taxon>Peronosporales</taxon>
        <taxon>Peronosporaceae</taxon>
        <taxon>Phytophthora</taxon>
    </lineage>
</organism>
<dbReference type="OMA" id="CGVECEY"/>
<feature type="region of interest" description="Disordered" evidence="1">
    <location>
        <begin position="244"/>
        <end position="273"/>
    </location>
</feature>
<dbReference type="HOGENOM" id="CLU_502042_0_0_1"/>
<dbReference type="EnsemblProtists" id="Phyra79256">
    <property type="protein sequence ID" value="Phyra79256"/>
    <property type="gene ID" value="Phyra79256"/>
</dbReference>
<name>H3GQZ2_PHYRM</name>
<dbReference type="InParanoid" id="H3GQZ2"/>
<dbReference type="EMBL" id="DS566035">
    <property type="status" value="NOT_ANNOTATED_CDS"/>
    <property type="molecule type" value="Genomic_DNA"/>
</dbReference>
<dbReference type="VEuPathDB" id="FungiDB:KRP22_7576"/>
<evidence type="ECO:0000313" key="2">
    <source>
        <dbReference type="EnsemblProtists" id="Phyra79256"/>
    </source>
</evidence>
<reference evidence="3" key="1">
    <citation type="journal article" date="2006" name="Science">
        <title>Phytophthora genome sequences uncover evolutionary origins and mechanisms of pathogenesis.</title>
        <authorList>
            <person name="Tyler B.M."/>
            <person name="Tripathy S."/>
            <person name="Zhang X."/>
            <person name="Dehal P."/>
            <person name="Jiang R.H."/>
            <person name="Aerts A."/>
            <person name="Arredondo F.D."/>
            <person name="Baxter L."/>
            <person name="Bensasson D."/>
            <person name="Beynon J.L."/>
            <person name="Chapman J."/>
            <person name="Damasceno C.M."/>
            <person name="Dorrance A.E."/>
            <person name="Dou D."/>
            <person name="Dickerman A.W."/>
            <person name="Dubchak I.L."/>
            <person name="Garbelotto M."/>
            <person name="Gijzen M."/>
            <person name="Gordon S.G."/>
            <person name="Govers F."/>
            <person name="Grunwald N.J."/>
            <person name="Huang W."/>
            <person name="Ivors K.L."/>
            <person name="Jones R.W."/>
            <person name="Kamoun S."/>
            <person name="Krampis K."/>
            <person name="Lamour K.H."/>
            <person name="Lee M.K."/>
            <person name="McDonald W.H."/>
            <person name="Medina M."/>
            <person name="Meijer H.J."/>
            <person name="Nordberg E.K."/>
            <person name="Maclean D.J."/>
            <person name="Ospina-Giraldo M.D."/>
            <person name="Morris P.F."/>
            <person name="Phuntumart V."/>
            <person name="Putnam N.H."/>
            <person name="Rash S."/>
            <person name="Rose J.K."/>
            <person name="Sakihama Y."/>
            <person name="Salamov A.A."/>
            <person name="Savidor A."/>
            <person name="Scheuring C.F."/>
            <person name="Smith B.M."/>
            <person name="Sobral B.W."/>
            <person name="Terry A."/>
            <person name="Torto-Alalibo T.A."/>
            <person name="Win J."/>
            <person name="Xu Z."/>
            <person name="Zhang H."/>
            <person name="Grigoriev I.V."/>
            <person name="Rokhsar D.S."/>
            <person name="Boore J.L."/>
        </authorList>
    </citation>
    <scope>NUCLEOTIDE SEQUENCE [LARGE SCALE GENOMIC DNA]</scope>
    <source>
        <strain evidence="3">Pr102</strain>
    </source>
</reference>
<accession>H3GQZ2</accession>
<proteinExistence type="predicted"/>
<reference evidence="2" key="2">
    <citation type="submission" date="2015-06" db="UniProtKB">
        <authorList>
            <consortium name="EnsemblProtists"/>
        </authorList>
    </citation>
    <scope>IDENTIFICATION</scope>
    <source>
        <strain evidence="2">Pr102</strain>
    </source>
</reference>